<proteinExistence type="predicted"/>
<dbReference type="InterPro" id="IPR047767">
    <property type="entry name" value="PSP1-like"/>
</dbReference>
<dbReference type="EMBL" id="JAAAUY010000064">
    <property type="protein sequence ID" value="KAF9336317.1"/>
    <property type="molecule type" value="Genomic_DNA"/>
</dbReference>
<feature type="compositionally biased region" description="Low complexity" evidence="1">
    <location>
        <begin position="79"/>
        <end position="98"/>
    </location>
</feature>
<feature type="compositionally biased region" description="Basic and acidic residues" evidence="1">
    <location>
        <begin position="48"/>
        <end position="65"/>
    </location>
</feature>
<feature type="domain" description="PSP1 C-terminal" evidence="2">
    <location>
        <begin position="574"/>
        <end position="659"/>
    </location>
</feature>
<feature type="region of interest" description="Disordered" evidence="1">
    <location>
        <begin position="156"/>
        <end position="231"/>
    </location>
</feature>
<feature type="compositionally biased region" description="Low complexity" evidence="1">
    <location>
        <begin position="193"/>
        <end position="206"/>
    </location>
</feature>
<dbReference type="AlphaFoldDB" id="A0A9P5VQE0"/>
<dbReference type="PANTHER" id="PTHR43830">
    <property type="entry name" value="PROTEIN PSP1"/>
    <property type="match status" value="1"/>
</dbReference>
<dbReference type="PANTHER" id="PTHR43830:SF3">
    <property type="entry name" value="PROTEIN PSP1"/>
    <property type="match status" value="1"/>
</dbReference>
<protein>
    <recommendedName>
        <fullName evidence="2">PSP1 C-terminal domain-containing protein</fullName>
    </recommendedName>
</protein>
<dbReference type="InterPro" id="IPR007557">
    <property type="entry name" value="PSP1_C"/>
</dbReference>
<gene>
    <name evidence="3" type="ORF">BG006_009055</name>
</gene>
<feature type="compositionally biased region" description="Polar residues" evidence="1">
    <location>
        <begin position="290"/>
        <end position="302"/>
    </location>
</feature>
<feature type="compositionally biased region" description="Polar residues" evidence="1">
    <location>
        <begin position="67"/>
        <end position="78"/>
    </location>
</feature>
<feature type="compositionally biased region" description="Polar residues" evidence="1">
    <location>
        <begin position="120"/>
        <end position="141"/>
    </location>
</feature>
<evidence type="ECO:0000259" key="2">
    <source>
        <dbReference type="PROSITE" id="PS51411"/>
    </source>
</evidence>
<accession>A0A9P5VQE0</accession>
<name>A0A9P5VQE0_9FUNG</name>
<dbReference type="Proteomes" id="UP000696485">
    <property type="component" value="Unassembled WGS sequence"/>
</dbReference>
<organism evidence="3 4">
    <name type="scientific">Podila minutissima</name>
    <dbReference type="NCBI Taxonomy" id="64525"/>
    <lineage>
        <taxon>Eukaryota</taxon>
        <taxon>Fungi</taxon>
        <taxon>Fungi incertae sedis</taxon>
        <taxon>Mucoromycota</taxon>
        <taxon>Mortierellomycotina</taxon>
        <taxon>Mortierellomycetes</taxon>
        <taxon>Mortierellales</taxon>
        <taxon>Mortierellaceae</taxon>
        <taxon>Podila</taxon>
    </lineage>
</organism>
<feature type="region of interest" description="Disordered" evidence="1">
    <location>
        <begin position="284"/>
        <end position="306"/>
    </location>
</feature>
<reference evidence="3" key="1">
    <citation type="journal article" date="2020" name="Fungal Divers.">
        <title>Resolving the Mortierellaceae phylogeny through synthesis of multi-gene phylogenetics and phylogenomics.</title>
        <authorList>
            <person name="Vandepol N."/>
            <person name="Liber J."/>
            <person name="Desiro A."/>
            <person name="Na H."/>
            <person name="Kennedy M."/>
            <person name="Barry K."/>
            <person name="Grigoriev I.V."/>
            <person name="Miller A.N."/>
            <person name="O'Donnell K."/>
            <person name="Stajich J.E."/>
            <person name="Bonito G."/>
        </authorList>
    </citation>
    <scope>NUCLEOTIDE SEQUENCE</scope>
    <source>
        <strain evidence="3">NVP1</strain>
    </source>
</reference>
<feature type="region of interest" description="Disordered" evidence="1">
    <location>
        <begin position="1"/>
        <end position="141"/>
    </location>
</feature>
<dbReference type="Pfam" id="PF04468">
    <property type="entry name" value="PSP1"/>
    <property type="match status" value="1"/>
</dbReference>
<feature type="compositionally biased region" description="Basic and acidic residues" evidence="1">
    <location>
        <begin position="99"/>
        <end position="109"/>
    </location>
</feature>
<dbReference type="PROSITE" id="PS51411">
    <property type="entry name" value="PSP1_C"/>
    <property type="match status" value="1"/>
</dbReference>
<sequence length="767" mass="85214">MNETNNTNKDKAKSQTKDPSEGCEHGDRVQEKHDASTITRPSEIHASMLRDKDEYKHTHDQEVRDQSLPSSSITLGHASTTASTSPPSTPSVSSSYNSSDERDKLERSKAVSTPAKPPSLSLNTGSVTMATTSRSGLESPLSMSSCIWTGRVSEDIDPRSHSAYSTTSSTNNRGTPKLGLETDIGLSRQGDPSSQSYSNRRSLSFSEPGGYSSGIGLNSPSGFSLQNENSMGSFRVPPSILEEDPDELIEPRASRTRSHSTSAMFGSGGLYSNFMRNSFDNHEQDPFAPSSPSNPMSLFPSQEQRHPLHNQLNSGPTWMGSWNHTMHDPIGGSNRRRSMTGEYTTPLWEPHGSYSSMASGEPGYGERQRPMRRYSVAPSSGFQTYDRFVENPDSYSGNYSIEGYDRQSQDEYNYPQRRHSVAGPTGSYLQPNPLRFNLNNALDNLHLDDDSNNWATEEVIDQMGYQGQEYGMVNMGKPMTLNQISRHGSLYVVEFKAGRSDLFYATKSSGLQLRCGDLVMVEADRGKDLGKITNDSITPQQVQALQIQNAEAAVTASLGQPDGGIRMPKEVHPKRIFRLAHATEVALLETKSQDELKAMVVCQAKVRQKKLPMEVVDAEYQWDRRKLTFFFMAEHRIDFRELVRELFKIYKTRIWMYAVNQAATSHSPDPAGDAESEVSSTSISAATSPATNVTLTPPQASVQYLQQHLPNDQTKRRMPYHQSQPYQMSPTQIRPDFRGMSTPFAGMQQDQGYYGHHAFVHSVGIDG</sequence>
<feature type="compositionally biased region" description="Polar residues" evidence="1">
    <location>
        <begin position="162"/>
        <end position="174"/>
    </location>
</feature>
<evidence type="ECO:0000313" key="4">
    <source>
        <dbReference type="Proteomes" id="UP000696485"/>
    </source>
</evidence>
<evidence type="ECO:0000313" key="3">
    <source>
        <dbReference type="EMBL" id="KAF9336317.1"/>
    </source>
</evidence>
<dbReference type="NCBIfam" id="NF041131">
    <property type="entry name" value="RicT_YaaT_fam"/>
    <property type="match status" value="1"/>
</dbReference>
<comment type="caution">
    <text evidence="3">The sequence shown here is derived from an EMBL/GenBank/DDBJ whole genome shotgun (WGS) entry which is preliminary data.</text>
</comment>
<dbReference type="GO" id="GO:0005737">
    <property type="term" value="C:cytoplasm"/>
    <property type="evidence" value="ECO:0007669"/>
    <property type="project" value="TreeGrafter"/>
</dbReference>
<feature type="compositionally biased region" description="Polar residues" evidence="1">
    <location>
        <begin position="215"/>
        <end position="231"/>
    </location>
</feature>
<keyword evidence="4" id="KW-1185">Reference proteome</keyword>
<evidence type="ECO:0000256" key="1">
    <source>
        <dbReference type="SAM" id="MobiDB-lite"/>
    </source>
</evidence>
<feature type="compositionally biased region" description="Basic and acidic residues" evidence="1">
    <location>
        <begin position="8"/>
        <end position="35"/>
    </location>
</feature>